<dbReference type="PROSITE" id="PS50011">
    <property type="entry name" value="PROTEIN_KINASE_DOM"/>
    <property type="match status" value="1"/>
</dbReference>
<dbReference type="GO" id="GO:0005524">
    <property type="term" value="F:ATP binding"/>
    <property type="evidence" value="ECO:0007669"/>
    <property type="project" value="UniProtKB-UniRule"/>
</dbReference>
<comment type="similarity">
    <text evidence="1">Belongs to the protein kinase superfamily. STE Ser/Thr protein kinase family. MAP kinase kinase kinase subfamily.</text>
</comment>
<proteinExistence type="inferred from homology"/>
<dbReference type="Proteomes" id="UP001346149">
    <property type="component" value="Unassembled WGS sequence"/>
</dbReference>
<evidence type="ECO:0000256" key="11">
    <source>
        <dbReference type="SAM" id="MobiDB-lite"/>
    </source>
</evidence>
<evidence type="ECO:0000256" key="6">
    <source>
        <dbReference type="ARBA" id="ARBA00022777"/>
    </source>
</evidence>
<evidence type="ECO:0000256" key="10">
    <source>
        <dbReference type="PROSITE-ProRule" id="PRU10141"/>
    </source>
</evidence>
<dbReference type="GO" id="GO:1902065">
    <property type="term" value="P:response to L-glutamate"/>
    <property type="evidence" value="ECO:0007669"/>
    <property type="project" value="UniProtKB-ARBA"/>
</dbReference>
<feature type="compositionally biased region" description="Polar residues" evidence="11">
    <location>
        <begin position="296"/>
        <end position="322"/>
    </location>
</feature>
<dbReference type="GO" id="GO:0004709">
    <property type="term" value="F:MAP kinase kinase kinase activity"/>
    <property type="evidence" value="ECO:0007669"/>
    <property type="project" value="UniProtKB-EC"/>
</dbReference>
<dbReference type="Pfam" id="PF00069">
    <property type="entry name" value="Pkinase"/>
    <property type="match status" value="1"/>
</dbReference>
<dbReference type="Gene3D" id="1.10.510.10">
    <property type="entry name" value="Transferase(Phosphotransferase) domain 1"/>
    <property type="match status" value="1"/>
</dbReference>
<feature type="domain" description="Protein kinase" evidence="12">
    <location>
        <begin position="333"/>
        <end position="586"/>
    </location>
</feature>
<dbReference type="FunFam" id="1.10.510.10:FF:000359">
    <property type="entry name" value="Mitogen-activated protein kinase 1, putative, expressed"/>
    <property type="match status" value="1"/>
</dbReference>
<comment type="caution">
    <text evidence="13">The sequence shown here is derived from an EMBL/GenBank/DDBJ whole genome shotgun (WGS) entry which is preliminary data.</text>
</comment>
<keyword evidence="7 10" id="KW-0067">ATP-binding</keyword>
<keyword evidence="6" id="KW-0418">Kinase</keyword>
<evidence type="ECO:0000256" key="1">
    <source>
        <dbReference type="ARBA" id="ARBA00006529"/>
    </source>
</evidence>
<feature type="binding site" evidence="10">
    <location>
        <position position="361"/>
    </location>
    <ligand>
        <name>ATP</name>
        <dbReference type="ChEBI" id="CHEBI:30616"/>
    </ligand>
</feature>
<feature type="region of interest" description="Disordered" evidence="11">
    <location>
        <begin position="296"/>
        <end position="324"/>
    </location>
</feature>
<evidence type="ECO:0000259" key="12">
    <source>
        <dbReference type="PROSITE" id="PS50011"/>
    </source>
</evidence>
<evidence type="ECO:0000256" key="8">
    <source>
        <dbReference type="ARBA" id="ARBA00047559"/>
    </source>
</evidence>
<evidence type="ECO:0000256" key="9">
    <source>
        <dbReference type="ARBA" id="ARBA00048329"/>
    </source>
</evidence>
<dbReference type="InterPro" id="IPR000719">
    <property type="entry name" value="Prot_kinase_dom"/>
</dbReference>
<name>A0AAN7RB65_TRANT</name>
<dbReference type="PANTHER" id="PTHR48016:SF29">
    <property type="entry name" value="MITOGEN-ACTIVATED PROTEIN KINASE KINASE KINASE 1-RELATED"/>
    <property type="match status" value="1"/>
</dbReference>
<dbReference type="InterPro" id="IPR050538">
    <property type="entry name" value="MAP_kinase_kinase_kinase"/>
</dbReference>
<feature type="compositionally biased region" description="Low complexity" evidence="11">
    <location>
        <begin position="44"/>
        <end position="54"/>
    </location>
</feature>
<evidence type="ECO:0000313" key="14">
    <source>
        <dbReference type="Proteomes" id="UP001346149"/>
    </source>
</evidence>
<dbReference type="AlphaFoldDB" id="A0AAN7RB65"/>
<dbReference type="PANTHER" id="PTHR48016">
    <property type="entry name" value="MAP KINASE KINASE KINASE SSK2-RELATED-RELATED"/>
    <property type="match status" value="1"/>
</dbReference>
<comment type="catalytic activity">
    <reaction evidence="8">
        <text>L-threonyl-[protein] + ATP = O-phospho-L-threonyl-[protein] + ADP + H(+)</text>
        <dbReference type="Rhea" id="RHEA:46608"/>
        <dbReference type="Rhea" id="RHEA-COMP:11060"/>
        <dbReference type="Rhea" id="RHEA-COMP:11605"/>
        <dbReference type="ChEBI" id="CHEBI:15378"/>
        <dbReference type="ChEBI" id="CHEBI:30013"/>
        <dbReference type="ChEBI" id="CHEBI:30616"/>
        <dbReference type="ChEBI" id="CHEBI:61977"/>
        <dbReference type="ChEBI" id="CHEBI:456216"/>
        <dbReference type="EC" id="2.7.11.25"/>
    </reaction>
</comment>
<dbReference type="SUPFAM" id="SSF56112">
    <property type="entry name" value="Protein kinase-like (PK-like)"/>
    <property type="match status" value="1"/>
</dbReference>
<dbReference type="GO" id="GO:0005737">
    <property type="term" value="C:cytoplasm"/>
    <property type="evidence" value="ECO:0007669"/>
    <property type="project" value="TreeGrafter"/>
</dbReference>
<keyword evidence="3" id="KW-0723">Serine/threonine-protein kinase</keyword>
<gene>
    <name evidence="13" type="ORF">SAY86_023023</name>
</gene>
<evidence type="ECO:0000313" key="13">
    <source>
        <dbReference type="EMBL" id="KAK4792588.1"/>
    </source>
</evidence>
<keyword evidence="4" id="KW-0808">Transferase</keyword>
<dbReference type="InterPro" id="IPR011009">
    <property type="entry name" value="Kinase-like_dom_sf"/>
</dbReference>
<dbReference type="EMBL" id="JAXQNO010000008">
    <property type="protein sequence ID" value="KAK4792588.1"/>
    <property type="molecule type" value="Genomic_DNA"/>
</dbReference>
<dbReference type="InterPro" id="IPR008271">
    <property type="entry name" value="Ser/Thr_kinase_AS"/>
</dbReference>
<evidence type="ECO:0000256" key="7">
    <source>
        <dbReference type="ARBA" id="ARBA00022840"/>
    </source>
</evidence>
<comment type="catalytic activity">
    <reaction evidence="9">
        <text>L-seryl-[protein] + ATP = O-phospho-L-seryl-[protein] + ADP + H(+)</text>
        <dbReference type="Rhea" id="RHEA:17989"/>
        <dbReference type="Rhea" id="RHEA-COMP:9863"/>
        <dbReference type="Rhea" id="RHEA-COMP:11604"/>
        <dbReference type="ChEBI" id="CHEBI:15378"/>
        <dbReference type="ChEBI" id="CHEBI:29999"/>
        <dbReference type="ChEBI" id="CHEBI:30616"/>
        <dbReference type="ChEBI" id="CHEBI:83421"/>
        <dbReference type="ChEBI" id="CHEBI:456216"/>
        <dbReference type="EC" id="2.7.11.25"/>
    </reaction>
</comment>
<evidence type="ECO:0000256" key="2">
    <source>
        <dbReference type="ARBA" id="ARBA00012406"/>
    </source>
</evidence>
<dbReference type="SMART" id="SM00220">
    <property type="entry name" value="S_TKc"/>
    <property type="match status" value="1"/>
</dbReference>
<evidence type="ECO:0000256" key="3">
    <source>
        <dbReference type="ARBA" id="ARBA00022527"/>
    </source>
</evidence>
<feature type="compositionally biased region" description="Basic and acidic residues" evidence="11">
    <location>
        <begin position="24"/>
        <end position="33"/>
    </location>
</feature>
<dbReference type="InterPro" id="IPR017441">
    <property type="entry name" value="Protein_kinase_ATP_BS"/>
</dbReference>
<accession>A0AAN7RB65</accession>
<organism evidence="13 14">
    <name type="scientific">Trapa natans</name>
    <name type="common">Water chestnut</name>
    <dbReference type="NCBI Taxonomy" id="22666"/>
    <lineage>
        <taxon>Eukaryota</taxon>
        <taxon>Viridiplantae</taxon>
        <taxon>Streptophyta</taxon>
        <taxon>Embryophyta</taxon>
        <taxon>Tracheophyta</taxon>
        <taxon>Spermatophyta</taxon>
        <taxon>Magnoliopsida</taxon>
        <taxon>eudicotyledons</taxon>
        <taxon>Gunneridae</taxon>
        <taxon>Pentapetalae</taxon>
        <taxon>rosids</taxon>
        <taxon>malvids</taxon>
        <taxon>Myrtales</taxon>
        <taxon>Lythraceae</taxon>
        <taxon>Trapa</taxon>
    </lineage>
</organism>
<dbReference type="PROSITE" id="PS00108">
    <property type="entry name" value="PROTEIN_KINASE_ST"/>
    <property type="match status" value="1"/>
</dbReference>
<dbReference type="EC" id="2.7.11.25" evidence="2"/>
<keyword evidence="14" id="KW-1185">Reference proteome</keyword>
<evidence type="ECO:0000256" key="4">
    <source>
        <dbReference type="ARBA" id="ARBA00022679"/>
    </source>
</evidence>
<feature type="compositionally biased region" description="Low complexity" evidence="11">
    <location>
        <begin position="7"/>
        <end position="16"/>
    </location>
</feature>
<dbReference type="PROSITE" id="PS00107">
    <property type="entry name" value="PROTEIN_KINASE_ATP"/>
    <property type="match status" value="1"/>
</dbReference>
<keyword evidence="5 10" id="KW-0547">Nucleotide-binding</keyword>
<sequence>MNLFSKNNTTGSGSSRGNRRPRLDRRNARHYDNEAAASSFPDVSTSPSTSLGTPSLLSVDLTNFRINGDEEDQLELIINRFGLECIDDLSIPQESWESRKIRLSSDLLPMSGLNRLFSPRGKEEAENDGVAPDNAVVLDKKEGYREVVDGVALPGGTKLAELNWYRSPSVNEWVQSDLDELQTVTEMVESPNQRTQQSAEVNEEVPLAAELNEDRSLEVNRIKLPDLKPPPSIKVPDTDCELSTWDLHLDVAPAFGPGQEVVAVHRLIEEKGEMDEEGEGDDRWLKFPETVGVSSPCSFTTTTNDEDCSSTSTEPKSTNISPNGKPKKVITTWEKFALLGRGYFGSVYEAISHDGSFFAVKEVSLLDQGPEGKKKILQLEHEIALLSRFEHENIVQYYGTSKDDSNLYIFIEIMKDSLAKLYSKCDLKDSQISVYTRQILQGLKYLHDQNVVHRDIKCANILVDASGYVKLADFGLAKATMLNDIKSCKGTPFWMAPEVVTACNHGGYGLPADIWSLGCTVLEMFIHEVPYHPLESMQAVYRIGKGIPPPVPDTLSHDARDFILKCLQVNPEDRPTAAELLRHPFVDRSPPSKCLGYATPWTSPPLLAMKTPSITQPFPWTRYSTGPLGQGILTFTFNVHTDRGHGGPL</sequence>
<reference evidence="13 14" key="1">
    <citation type="journal article" date="2023" name="Hortic Res">
        <title>Pangenome of water caltrop reveals structural variations and asymmetric subgenome divergence after allopolyploidization.</title>
        <authorList>
            <person name="Zhang X."/>
            <person name="Chen Y."/>
            <person name="Wang L."/>
            <person name="Yuan Y."/>
            <person name="Fang M."/>
            <person name="Shi L."/>
            <person name="Lu R."/>
            <person name="Comes H.P."/>
            <person name="Ma Y."/>
            <person name="Chen Y."/>
            <person name="Huang G."/>
            <person name="Zhou Y."/>
            <person name="Zheng Z."/>
            <person name="Qiu Y."/>
        </authorList>
    </citation>
    <scope>NUCLEOTIDE SEQUENCE [LARGE SCALE GENOMIC DNA]</scope>
    <source>
        <strain evidence="13">F231</strain>
    </source>
</reference>
<evidence type="ECO:0000256" key="5">
    <source>
        <dbReference type="ARBA" id="ARBA00022741"/>
    </source>
</evidence>
<protein>
    <recommendedName>
        <fullName evidence="2">mitogen-activated protein kinase kinase kinase</fullName>
        <ecNumber evidence="2">2.7.11.25</ecNumber>
    </recommendedName>
</protein>
<feature type="region of interest" description="Disordered" evidence="11">
    <location>
        <begin position="1"/>
        <end position="54"/>
    </location>
</feature>